<dbReference type="PROSITE" id="PS50110">
    <property type="entry name" value="RESPONSE_REGULATORY"/>
    <property type="match status" value="1"/>
</dbReference>
<dbReference type="InterPro" id="IPR001789">
    <property type="entry name" value="Sig_transdc_resp-reg_receiver"/>
</dbReference>
<dbReference type="SMART" id="SM00448">
    <property type="entry name" value="REC"/>
    <property type="match status" value="1"/>
</dbReference>
<dbReference type="RefSeq" id="WP_347179148.1">
    <property type="nucleotide sequence ID" value="NZ_JAQOSQ010000055.1"/>
</dbReference>
<organism evidence="6 7">
    <name type="scientific">Roseofilum casamattae BLCC-M143</name>
    <dbReference type="NCBI Taxonomy" id="3022442"/>
    <lineage>
        <taxon>Bacteria</taxon>
        <taxon>Bacillati</taxon>
        <taxon>Cyanobacteriota</taxon>
        <taxon>Cyanophyceae</taxon>
        <taxon>Desertifilales</taxon>
        <taxon>Desertifilaceae</taxon>
        <taxon>Roseofilum</taxon>
        <taxon>Roseofilum casamattae</taxon>
    </lineage>
</organism>
<dbReference type="InterPro" id="IPR016032">
    <property type="entry name" value="Sig_transdc_resp-reg_C-effctor"/>
</dbReference>
<proteinExistence type="predicted"/>
<evidence type="ECO:0000256" key="3">
    <source>
        <dbReference type="PROSITE-ProRule" id="PRU00169"/>
    </source>
</evidence>
<feature type="domain" description="Response regulatory" evidence="5">
    <location>
        <begin position="3"/>
        <end position="124"/>
    </location>
</feature>
<evidence type="ECO:0000313" key="6">
    <source>
        <dbReference type="EMBL" id="MDJ1185854.1"/>
    </source>
</evidence>
<evidence type="ECO:0000259" key="5">
    <source>
        <dbReference type="PROSITE" id="PS50110"/>
    </source>
</evidence>
<dbReference type="Proteomes" id="UP001232992">
    <property type="component" value="Unassembled WGS sequence"/>
</dbReference>
<evidence type="ECO:0000256" key="1">
    <source>
        <dbReference type="ARBA" id="ARBA00022553"/>
    </source>
</evidence>
<dbReference type="InterPro" id="IPR000792">
    <property type="entry name" value="Tscrpt_reg_LuxR_C"/>
</dbReference>
<evidence type="ECO:0000259" key="4">
    <source>
        <dbReference type="PROSITE" id="PS50043"/>
    </source>
</evidence>
<accession>A0ABT7C4I7</accession>
<dbReference type="Gene3D" id="3.40.50.2300">
    <property type="match status" value="1"/>
</dbReference>
<dbReference type="PANTHER" id="PTHR43214:SF43">
    <property type="entry name" value="TWO-COMPONENT RESPONSE REGULATOR"/>
    <property type="match status" value="1"/>
</dbReference>
<dbReference type="CDD" id="cd06170">
    <property type="entry name" value="LuxR_C_like"/>
    <property type="match status" value="1"/>
</dbReference>
<keyword evidence="7" id="KW-1185">Reference proteome</keyword>
<dbReference type="PRINTS" id="PR00038">
    <property type="entry name" value="HTHLUXR"/>
</dbReference>
<dbReference type="Pfam" id="PF00072">
    <property type="entry name" value="Response_reg"/>
    <property type="match status" value="1"/>
</dbReference>
<feature type="modified residue" description="4-aspartylphosphate" evidence="3">
    <location>
        <position position="59"/>
    </location>
</feature>
<dbReference type="PANTHER" id="PTHR43214">
    <property type="entry name" value="TWO-COMPONENT RESPONSE REGULATOR"/>
    <property type="match status" value="1"/>
</dbReference>
<evidence type="ECO:0000256" key="2">
    <source>
        <dbReference type="ARBA" id="ARBA00023125"/>
    </source>
</evidence>
<comment type="caution">
    <text evidence="6">The sequence shown here is derived from an EMBL/GenBank/DDBJ whole genome shotgun (WGS) entry which is preliminary data.</text>
</comment>
<dbReference type="EMBL" id="JAQOSQ010000055">
    <property type="protein sequence ID" value="MDJ1185854.1"/>
    <property type="molecule type" value="Genomic_DNA"/>
</dbReference>
<name>A0ABT7C4I7_9CYAN</name>
<feature type="domain" description="HTH luxR-type" evidence="4">
    <location>
        <begin position="150"/>
        <end position="215"/>
    </location>
</feature>
<reference evidence="6 7" key="1">
    <citation type="submission" date="2023-01" db="EMBL/GenBank/DDBJ databases">
        <title>Novel diversity within Roseofilum (Cyanobacteria; Desertifilaceae) from marine benthic mats with descriptions of four novel species.</title>
        <authorList>
            <person name="Wang Y."/>
            <person name="Berthold D.E."/>
            <person name="Hu J."/>
            <person name="Lefler F.W."/>
            <person name="Laughinghouse H.D. IV."/>
        </authorList>
    </citation>
    <scope>NUCLEOTIDE SEQUENCE [LARGE SCALE GENOMIC DNA]</scope>
    <source>
        <strain evidence="6 7">BLCC-M143</strain>
    </source>
</reference>
<keyword evidence="2" id="KW-0238">DNA-binding</keyword>
<gene>
    <name evidence="6" type="ORF">PMH09_21980</name>
</gene>
<sequence>MINLLLVDDQAILRQGLQALLGLEEDLEIVGQASNGQEALNYIERAIATATPIDVVLMDLRMPVMDGVAATREISCQYPDVKVLVLTTFNDDELVQQAVQAGAAGYLLKDTPSEEVAQAIRSVHRGYVQFGPGIFQKMRPQVAATPSVELPPGFYELTPREREVLALIGKGANNREIAETLFLSEGTVKNHVTNILSRLHLRDRTQAALFAVSLPRLNSD</sequence>
<keyword evidence="1 3" id="KW-0597">Phosphoprotein</keyword>
<dbReference type="SMART" id="SM00421">
    <property type="entry name" value="HTH_LUXR"/>
    <property type="match status" value="1"/>
</dbReference>
<protein>
    <submittedName>
        <fullName evidence="6">Response regulator transcription factor</fullName>
    </submittedName>
</protein>
<dbReference type="CDD" id="cd17535">
    <property type="entry name" value="REC_NarL-like"/>
    <property type="match status" value="1"/>
</dbReference>
<evidence type="ECO:0000313" key="7">
    <source>
        <dbReference type="Proteomes" id="UP001232992"/>
    </source>
</evidence>
<dbReference type="SUPFAM" id="SSF52172">
    <property type="entry name" value="CheY-like"/>
    <property type="match status" value="1"/>
</dbReference>
<dbReference type="InterPro" id="IPR039420">
    <property type="entry name" value="WalR-like"/>
</dbReference>
<dbReference type="InterPro" id="IPR058245">
    <property type="entry name" value="NreC/VraR/RcsB-like_REC"/>
</dbReference>
<dbReference type="PROSITE" id="PS00622">
    <property type="entry name" value="HTH_LUXR_1"/>
    <property type="match status" value="1"/>
</dbReference>
<dbReference type="InterPro" id="IPR011006">
    <property type="entry name" value="CheY-like_superfamily"/>
</dbReference>
<dbReference type="PROSITE" id="PS50043">
    <property type="entry name" value="HTH_LUXR_2"/>
    <property type="match status" value="1"/>
</dbReference>
<dbReference type="SUPFAM" id="SSF46894">
    <property type="entry name" value="C-terminal effector domain of the bipartite response regulators"/>
    <property type="match status" value="1"/>
</dbReference>
<dbReference type="Pfam" id="PF00196">
    <property type="entry name" value="GerE"/>
    <property type="match status" value="1"/>
</dbReference>